<dbReference type="AlphaFoldDB" id="A0A540K693"/>
<evidence type="ECO:0008006" key="5">
    <source>
        <dbReference type="Google" id="ProtNLM"/>
    </source>
</evidence>
<reference evidence="3 4" key="1">
    <citation type="journal article" date="2019" name="G3 (Bethesda)">
        <title>Sequencing of a Wild Apple (Malus baccata) Genome Unravels the Differences Between Cultivated and Wild Apple Species Regarding Disease Resistance and Cold Tolerance.</title>
        <authorList>
            <person name="Chen X."/>
        </authorList>
    </citation>
    <scope>NUCLEOTIDE SEQUENCE [LARGE SCALE GENOMIC DNA]</scope>
    <source>
        <strain evidence="4">cv. Shandingzi</strain>
        <tissue evidence="3">Leaves</tissue>
    </source>
</reference>
<feature type="region of interest" description="Disordered" evidence="1">
    <location>
        <begin position="146"/>
        <end position="165"/>
    </location>
</feature>
<sequence>MGSWDFDTVKAEKTSAMRRYNRLRTAAKLFRFAEIGAGILFLSWTFARLPFALTISRDYFLLLSGVVSSPLFVFLLCHVIIASLVLKSRHVSSTDRNNDAVEAELYAEFVESSAGGADSKSQLQDNVVPREAEEVVYQDKQIVSEVNSADPKPETESNSDSDSEITKIIRRTKSEKFEKKPVPAKLRRSETELCRKTVRSREECAAEDTEEEDDLSNEEFQRAIEAFIEKQLKFRHQESQAIVLKNQS</sequence>
<dbReference type="PANTHER" id="PTHR33640:SF3">
    <property type="entry name" value="DUF4408 DOMAIN-CONTAINING PROTEIN"/>
    <property type="match status" value="1"/>
</dbReference>
<keyword evidence="2" id="KW-0812">Transmembrane</keyword>
<dbReference type="Proteomes" id="UP000315295">
    <property type="component" value="Unassembled WGS sequence"/>
</dbReference>
<keyword evidence="2" id="KW-1133">Transmembrane helix</keyword>
<evidence type="ECO:0000256" key="2">
    <source>
        <dbReference type="SAM" id="Phobius"/>
    </source>
</evidence>
<feature type="transmembrane region" description="Helical" evidence="2">
    <location>
        <begin position="59"/>
        <end position="86"/>
    </location>
</feature>
<organism evidence="3 4">
    <name type="scientific">Malus baccata</name>
    <name type="common">Siberian crab apple</name>
    <name type="synonym">Pyrus baccata</name>
    <dbReference type="NCBI Taxonomy" id="106549"/>
    <lineage>
        <taxon>Eukaryota</taxon>
        <taxon>Viridiplantae</taxon>
        <taxon>Streptophyta</taxon>
        <taxon>Embryophyta</taxon>
        <taxon>Tracheophyta</taxon>
        <taxon>Spermatophyta</taxon>
        <taxon>Magnoliopsida</taxon>
        <taxon>eudicotyledons</taxon>
        <taxon>Gunneridae</taxon>
        <taxon>Pentapetalae</taxon>
        <taxon>rosids</taxon>
        <taxon>fabids</taxon>
        <taxon>Rosales</taxon>
        <taxon>Rosaceae</taxon>
        <taxon>Amygdaloideae</taxon>
        <taxon>Maleae</taxon>
        <taxon>Malus</taxon>
    </lineage>
</organism>
<comment type="caution">
    <text evidence="3">The sequence shown here is derived from an EMBL/GenBank/DDBJ whole genome shotgun (WGS) entry which is preliminary data.</text>
</comment>
<keyword evidence="4" id="KW-1185">Reference proteome</keyword>
<dbReference type="PANTHER" id="PTHR33640">
    <property type="entry name" value="TRANSMEMBRANE PROTEIN"/>
    <property type="match status" value="1"/>
</dbReference>
<evidence type="ECO:0000256" key="1">
    <source>
        <dbReference type="SAM" id="MobiDB-lite"/>
    </source>
</evidence>
<evidence type="ECO:0000313" key="3">
    <source>
        <dbReference type="EMBL" id="TQD69734.1"/>
    </source>
</evidence>
<name>A0A540K693_MALBA</name>
<feature type="transmembrane region" description="Helical" evidence="2">
    <location>
        <begin position="29"/>
        <end position="47"/>
    </location>
</feature>
<evidence type="ECO:0000313" key="4">
    <source>
        <dbReference type="Proteomes" id="UP000315295"/>
    </source>
</evidence>
<dbReference type="STRING" id="106549.A0A540K693"/>
<gene>
    <name evidence="3" type="ORF">C1H46_044733</name>
</gene>
<keyword evidence="2" id="KW-0472">Membrane</keyword>
<dbReference type="EMBL" id="VIEB01002634">
    <property type="protein sequence ID" value="TQD69734.1"/>
    <property type="molecule type" value="Genomic_DNA"/>
</dbReference>
<accession>A0A540K693</accession>
<proteinExistence type="predicted"/>
<protein>
    <recommendedName>
        <fullName evidence="5">DUF4408 domain-containing protein</fullName>
    </recommendedName>
</protein>